<dbReference type="InterPro" id="IPR050769">
    <property type="entry name" value="NAT_camello-type"/>
</dbReference>
<dbReference type="InterPro" id="IPR000835">
    <property type="entry name" value="HTH_MarR-typ"/>
</dbReference>
<name>A0A2N5CYS0_9CAUL</name>
<dbReference type="PROSITE" id="PS51186">
    <property type="entry name" value="GNAT"/>
    <property type="match status" value="1"/>
</dbReference>
<dbReference type="InterPro" id="IPR016181">
    <property type="entry name" value="Acyl_CoA_acyltransferase"/>
</dbReference>
<protein>
    <submittedName>
        <fullName evidence="4">MarR family transcriptional regulator</fullName>
    </submittedName>
</protein>
<dbReference type="SUPFAM" id="SSF55729">
    <property type="entry name" value="Acyl-CoA N-acyltransferases (Nat)"/>
    <property type="match status" value="1"/>
</dbReference>
<dbReference type="Proteomes" id="UP000234479">
    <property type="component" value="Unassembled WGS sequence"/>
</dbReference>
<dbReference type="EMBL" id="PJRS01000049">
    <property type="protein sequence ID" value="PLR18896.1"/>
    <property type="molecule type" value="Genomic_DNA"/>
</dbReference>
<dbReference type="Pfam" id="PF12802">
    <property type="entry name" value="MarR_2"/>
    <property type="match status" value="1"/>
</dbReference>
<dbReference type="GO" id="GO:0008080">
    <property type="term" value="F:N-acetyltransferase activity"/>
    <property type="evidence" value="ECO:0007669"/>
    <property type="project" value="InterPro"/>
</dbReference>
<evidence type="ECO:0000259" key="3">
    <source>
        <dbReference type="PROSITE" id="PS51186"/>
    </source>
</evidence>
<dbReference type="SUPFAM" id="SSF46785">
    <property type="entry name" value="Winged helix' DNA-binding domain"/>
    <property type="match status" value="1"/>
</dbReference>
<dbReference type="GO" id="GO:0003700">
    <property type="term" value="F:DNA-binding transcription factor activity"/>
    <property type="evidence" value="ECO:0007669"/>
    <property type="project" value="InterPro"/>
</dbReference>
<dbReference type="OrthoDB" id="273614at2"/>
<dbReference type="RefSeq" id="WP_101720608.1">
    <property type="nucleotide sequence ID" value="NZ_PJRS01000049.1"/>
</dbReference>
<accession>A0A2N5CYS0</accession>
<dbReference type="PROSITE" id="PS50995">
    <property type="entry name" value="HTH_MARR_2"/>
    <property type="match status" value="1"/>
</dbReference>
<dbReference type="Gene3D" id="3.40.630.30">
    <property type="match status" value="1"/>
</dbReference>
<evidence type="ECO:0000313" key="4">
    <source>
        <dbReference type="EMBL" id="PLR18896.1"/>
    </source>
</evidence>
<keyword evidence="5" id="KW-1185">Reference proteome</keyword>
<dbReference type="InterPro" id="IPR036388">
    <property type="entry name" value="WH-like_DNA-bd_sf"/>
</dbReference>
<feature type="domain" description="N-acetyltransferase" evidence="3">
    <location>
        <begin position="150"/>
        <end position="308"/>
    </location>
</feature>
<comment type="caution">
    <text evidence="4">The sequence shown here is derived from an EMBL/GenBank/DDBJ whole genome shotgun (WGS) entry which is preliminary data.</text>
</comment>
<gene>
    <name evidence="4" type="ORF">SGCZBJ_25010</name>
</gene>
<reference evidence="4 5" key="1">
    <citation type="submission" date="2017-12" db="EMBL/GenBank/DDBJ databases">
        <title>The genome sequence of Caulobacter sp. 410.</title>
        <authorList>
            <person name="Gao J."/>
            <person name="Mao X."/>
            <person name="Sun J."/>
        </authorList>
    </citation>
    <scope>NUCLEOTIDE SEQUENCE [LARGE SCALE GENOMIC DNA]</scope>
    <source>
        <strain evidence="4 5">410</strain>
    </source>
</reference>
<sequence length="309" mass="34150">MTSQHDHDVATLRAFNRTYTRRLGLLDANYDSSPFTLSEARVLYELATRVDPVAAEIVRALGLDPAQVSRTLKRFTERGLVTTRESPAHGRHQLLSLTNEGRAAYAALETNTKASVGVLIERLHPLRRTRLLDAARDINAVFKDDVPPAATLRGLEPGDLGMVAARQGVIYAAEYGWGRDHEALVAEIVAGFHRNFDPTRDDAWIAQADGRMVGSIFLVQGETPGAAKLRLLYVEPDARGMGVGQMLVEACVARARALGYQRLDLWTVTVLSAARKLYQRAGFQVIEETPCRRFGQDLVDQIWSLDLSA</sequence>
<dbReference type="SMART" id="SM00347">
    <property type="entry name" value="HTH_MARR"/>
    <property type="match status" value="1"/>
</dbReference>
<organism evidence="4 5">
    <name type="scientific">Caulobacter zeae</name>
    <dbReference type="NCBI Taxonomy" id="2055137"/>
    <lineage>
        <taxon>Bacteria</taxon>
        <taxon>Pseudomonadati</taxon>
        <taxon>Pseudomonadota</taxon>
        <taxon>Alphaproteobacteria</taxon>
        <taxon>Caulobacterales</taxon>
        <taxon>Caulobacteraceae</taxon>
        <taxon>Caulobacter</taxon>
    </lineage>
</organism>
<dbReference type="InterPro" id="IPR036390">
    <property type="entry name" value="WH_DNA-bd_sf"/>
</dbReference>
<dbReference type="InterPro" id="IPR000182">
    <property type="entry name" value="GNAT_dom"/>
</dbReference>
<dbReference type="Pfam" id="PF00583">
    <property type="entry name" value="Acetyltransf_1"/>
    <property type="match status" value="1"/>
</dbReference>
<proteinExistence type="predicted"/>
<dbReference type="AlphaFoldDB" id="A0A2N5CYS0"/>
<dbReference type="PANTHER" id="PTHR13947:SF37">
    <property type="entry name" value="LD18367P"/>
    <property type="match status" value="1"/>
</dbReference>
<evidence type="ECO:0000313" key="5">
    <source>
        <dbReference type="Proteomes" id="UP000234479"/>
    </source>
</evidence>
<dbReference type="Gene3D" id="1.10.10.10">
    <property type="entry name" value="Winged helix-like DNA-binding domain superfamily/Winged helix DNA-binding domain"/>
    <property type="match status" value="1"/>
</dbReference>
<feature type="domain" description="HTH marR-type" evidence="2">
    <location>
        <begin position="1"/>
        <end position="140"/>
    </location>
</feature>
<keyword evidence="1" id="KW-0808">Transferase</keyword>
<dbReference type="PANTHER" id="PTHR13947">
    <property type="entry name" value="GNAT FAMILY N-ACETYLTRANSFERASE"/>
    <property type="match status" value="1"/>
</dbReference>
<dbReference type="CDD" id="cd04301">
    <property type="entry name" value="NAT_SF"/>
    <property type="match status" value="1"/>
</dbReference>
<evidence type="ECO:0000256" key="1">
    <source>
        <dbReference type="ARBA" id="ARBA00022679"/>
    </source>
</evidence>
<evidence type="ECO:0000259" key="2">
    <source>
        <dbReference type="PROSITE" id="PS50995"/>
    </source>
</evidence>